<dbReference type="InterPro" id="IPR045518">
    <property type="entry name" value="2EXR"/>
</dbReference>
<evidence type="ECO:0000313" key="4">
    <source>
        <dbReference type="Proteomes" id="UP000070121"/>
    </source>
</evidence>
<evidence type="ECO:0000259" key="2">
    <source>
        <dbReference type="Pfam" id="PF20150"/>
    </source>
</evidence>
<protein>
    <recommendedName>
        <fullName evidence="2">2EXR domain-containing protein</fullName>
    </recommendedName>
</protein>
<dbReference type="PANTHER" id="PTHR35910:SF1">
    <property type="entry name" value="2EXR DOMAIN-CONTAINING PROTEIN"/>
    <property type="match status" value="1"/>
</dbReference>
<evidence type="ECO:0000313" key="3">
    <source>
        <dbReference type="EMBL" id="KXH41567.1"/>
    </source>
</evidence>
<name>A0A135T0D6_9PEZI</name>
<feature type="region of interest" description="Disordered" evidence="1">
    <location>
        <begin position="110"/>
        <end position="131"/>
    </location>
</feature>
<organism evidence="3 4">
    <name type="scientific">Colletotrichum salicis</name>
    <dbReference type="NCBI Taxonomy" id="1209931"/>
    <lineage>
        <taxon>Eukaryota</taxon>
        <taxon>Fungi</taxon>
        <taxon>Dikarya</taxon>
        <taxon>Ascomycota</taxon>
        <taxon>Pezizomycotina</taxon>
        <taxon>Sordariomycetes</taxon>
        <taxon>Hypocreomycetidae</taxon>
        <taxon>Glomerellales</taxon>
        <taxon>Glomerellaceae</taxon>
        <taxon>Colletotrichum</taxon>
        <taxon>Colletotrichum acutatum species complex</taxon>
    </lineage>
</organism>
<accession>A0A135T0D6</accession>
<dbReference type="Pfam" id="PF20150">
    <property type="entry name" value="2EXR"/>
    <property type="match status" value="1"/>
</dbReference>
<dbReference type="EMBL" id="JFFI01002158">
    <property type="protein sequence ID" value="KXH41567.1"/>
    <property type="molecule type" value="Genomic_DNA"/>
</dbReference>
<dbReference type="Proteomes" id="UP000070121">
    <property type="component" value="Unassembled WGS sequence"/>
</dbReference>
<reference evidence="3 4" key="1">
    <citation type="submission" date="2014-02" db="EMBL/GenBank/DDBJ databases">
        <title>The genome sequence of Colletotrichum salicis CBS 607.94.</title>
        <authorList>
            <person name="Baroncelli R."/>
            <person name="Thon M.R."/>
        </authorList>
    </citation>
    <scope>NUCLEOTIDE SEQUENCE [LARGE SCALE GENOMIC DNA]</scope>
    <source>
        <strain evidence="3 4">CBS 607.94</strain>
    </source>
</reference>
<dbReference type="OrthoDB" id="3596450at2759"/>
<dbReference type="AlphaFoldDB" id="A0A135T0D6"/>
<evidence type="ECO:0000256" key="1">
    <source>
        <dbReference type="SAM" id="MobiDB-lite"/>
    </source>
</evidence>
<keyword evidence="4" id="KW-1185">Reference proteome</keyword>
<sequence length="312" mass="35317">MASTFHQFGLLPAELRIKIWEYNLRSSAPGFHIFSVKRRPTDTVSNRLGHTIPTQARQDRTYVLSNPIYAPEKRCPWPESDPTTYRVDAGLWSACKESRDIVKKHYTTLASPSSGHSLPAQHSPFTESTSGSSILPEKDLIIFQVAPDVHVSVGEALSALRPFFRDSATRPLHIAFEFTEDWRIRLSEDIESMKSQPGPRSCFIRLLERTLCGLLSAKLYLINYDSERAPVGSPVLFSAGGYDLNEVRWWAPRTVVVPACAVEVFVVELIWQGAEQWSFIRPMWTPGVTPPPLVSYLFSRADMTVLHCRERN</sequence>
<feature type="domain" description="2EXR" evidence="2">
    <location>
        <begin position="5"/>
        <end position="113"/>
    </location>
</feature>
<comment type="caution">
    <text evidence="3">The sequence shown here is derived from an EMBL/GenBank/DDBJ whole genome shotgun (WGS) entry which is preliminary data.</text>
</comment>
<gene>
    <name evidence="3" type="ORF">CSAL01_01069</name>
</gene>
<dbReference type="PANTHER" id="PTHR35910">
    <property type="entry name" value="2EXR DOMAIN-CONTAINING PROTEIN"/>
    <property type="match status" value="1"/>
</dbReference>
<proteinExistence type="predicted"/>